<feature type="compositionally biased region" description="Polar residues" evidence="1">
    <location>
        <begin position="70"/>
        <end position="79"/>
    </location>
</feature>
<evidence type="ECO:0000256" key="1">
    <source>
        <dbReference type="SAM" id="MobiDB-lite"/>
    </source>
</evidence>
<accession>A0ABN9PTA4</accession>
<reference evidence="2" key="1">
    <citation type="submission" date="2023-10" db="EMBL/GenBank/DDBJ databases">
        <authorList>
            <person name="Chen Y."/>
            <person name="Shah S."/>
            <person name="Dougan E. K."/>
            <person name="Thang M."/>
            <person name="Chan C."/>
        </authorList>
    </citation>
    <scope>NUCLEOTIDE SEQUENCE [LARGE SCALE GENOMIC DNA]</scope>
</reference>
<name>A0ABN9PTA4_9DINO</name>
<protein>
    <submittedName>
        <fullName evidence="2">Uncharacterized protein</fullName>
    </submittedName>
</protein>
<sequence>MGLNGSEGYHDAGGPKAAVLIGRRPAGPAPAYARAHEAPGTRMAAPWRAGAPGTAAEVDAAARHARGRCRSQTLSSSAMRSPPPACGPRAPAGRRAAGRPGRPRAGLGRGRPPAPRGRGPRQARGPARPGRGSRRARRGASASRGPPQGRHCWSGRSQWPARGGRAILGVVQKVLVLVVVPANPALPRGLRRHPALHPELGPGCTTHP</sequence>
<feature type="region of interest" description="Disordered" evidence="1">
    <location>
        <begin position="1"/>
        <end position="157"/>
    </location>
</feature>
<evidence type="ECO:0000313" key="2">
    <source>
        <dbReference type="EMBL" id="CAK0794750.1"/>
    </source>
</evidence>
<feature type="compositionally biased region" description="Low complexity" evidence="1">
    <location>
        <begin position="22"/>
        <end position="33"/>
    </location>
</feature>
<keyword evidence="3" id="KW-1185">Reference proteome</keyword>
<comment type="caution">
    <text evidence="2">The sequence shown here is derived from an EMBL/GenBank/DDBJ whole genome shotgun (WGS) entry which is preliminary data.</text>
</comment>
<dbReference type="EMBL" id="CAUYUJ010001204">
    <property type="protein sequence ID" value="CAK0794750.1"/>
    <property type="molecule type" value="Genomic_DNA"/>
</dbReference>
<evidence type="ECO:0000313" key="3">
    <source>
        <dbReference type="Proteomes" id="UP001189429"/>
    </source>
</evidence>
<organism evidence="2 3">
    <name type="scientific">Prorocentrum cordatum</name>
    <dbReference type="NCBI Taxonomy" id="2364126"/>
    <lineage>
        <taxon>Eukaryota</taxon>
        <taxon>Sar</taxon>
        <taxon>Alveolata</taxon>
        <taxon>Dinophyceae</taxon>
        <taxon>Prorocentrales</taxon>
        <taxon>Prorocentraceae</taxon>
        <taxon>Prorocentrum</taxon>
    </lineage>
</organism>
<feature type="compositionally biased region" description="Low complexity" evidence="1">
    <location>
        <begin position="116"/>
        <end position="130"/>
    </location>
</feature>
<dbReference type="Proteomes" id="UP001189429">
    <property type="component" value="Unassembled WGS sequence"/>
</dbReference>
<gene>
    <name evidence="2" type="ORF">PCOR1329_LOCUS4637</name>
</gene>
<feature type="compositionally biased region" description="Low complexity" evidence="1">
    <location>
        <begin position="87"/>
        <end position="106"/>
    </location>
</feature>
<proteinExistence type="predicted"/>